<gene>
    <name evidence="7" type="primary">afsR_3</name>
    <name evidence="7" type="ORF">GCM10022224_046820</name>
</gene>
<dbReference type="InterPro" id="IPR016032">
    <property type="entry name" value="Sig_transdc_resp-reg_C-effctor"/>
</dbReference>
<keyword evidence="8" id="KW-1185">Reference proteome</keyword>
<dbReference type="InterPro" id="IPR019734">
    <property type="entry name" value="TPR_rpt"/>
</dbReference>
<dbReference type="InterPro" id="IPR011990">
    <property type="entry name" value="TPR-like_helical_dom_sf"/>
</dbReference>
<dbReference type="Gene3D" id="3.40.50.300">
    <property type="entry name" value="P-loop containing nucleotide triphosphate hydrolases"/>
    <property type="match status" value="1"/>
</dbReference>
<dbReference type="CDD" id="cd15831">
    <property type="entry name" value="BTAD"/>
    <property type="match status" value="1"/>
</dbReference>
<dbReference type="InterPro" id="IPR036388">
    <property type="entry name" value="WH-like_DNA-bd_sf"/>
</dbReference>
<dbReference type="InterPro" id="IPR027417">
    <property type="entry name" value="P-loop_NTPase"/>
</dbReference>
<keyword evidence="4" id="KW-0804">Transcription</keyword>
<evidence type="ECO:0000256" key="1">
    <source>
        <dbReference type="ARBA" id="ARBA00005820"/>
    </source>
</evidence>
<evidence type="ECO:0000313" key="8">
    <source>
        <dbReference type="Proteomes" id="UP001500902"/>
    </source>
</evidence>
<evidence type="ECO:0000259" key="6">
    <source>
        <dbReference type="SMART" id="SM01043"/>
    </source>
</evidence>
<keyword evidence="2" id="KW-0805">Transcription regulation</keyword>
<evidence type="ECO:0000256" key="2">
    <source>
        <dbReference type="ARBA" id="ARBA00023015"/>
    </source>
</evidence>
<dbReference type="PANTHER" id="PTHR35807:SF1">
    <property type="entry name" value="TRANSCRIPTIONAL REGULATOR REDD"/>
    <property type="match status" value="1"/>
</dbReference>
<evidence type="ECO:0000256" key="4">
    <source>
        <dbReference type="ARBA" id="ARBA00023163"/>
    </source>
</evidence>
<dbReference type="SMART" id="SM00028">
    <property type="entry name" value="TPR"/>
    <property type="match status" value="4"/>
</dbReference>
<dbReference type="PANTHER" id="PTHR35807">
    <property type="entry name" value="TRANSCRIPTIONAL REGULATOR REDD-RELATED"/>
    <property type="match status" value="1"/>
</dbReference>
<dbReference type="Gene3D" id="1.10.10.10">
    <property type="entry name" value="Winged helix-like DNA-binding domain superfamily/Winged helix DNA-binding domain"/>
    <property type="match status" value="1"/>
</dbReference>
<dbReference type="Pfam" id="PF00486">
    <property type="entry name" value="Trans_reg_C"/>
    <property type="match status" value="1"/>
</dbReference>
<protein>
    <submittedName>
        <fullName evidence="7">Transcriptional regulator AfsR</fullName>
    </submittedName>
</protein>
<dbReference type="Gene3D" id="1.25.40.10">
    <property type="entry name" value="Tetratricopeptide repeat domain"/>
    <property type="match status" value="2"/>
</dbReference>
<dbReference type="Pfam" id="PF13424">
    <property type="entry name" value="TPR_12"/>
    <property type="match status" value="1"/>
</dbReference>
<dbReference type="PRINTS" id="PR00364">
    <property type="entry name" value="DISEASERSIST"/>
</dbReference>
<dbReference type="InterPro" id="IPR001867">
    <property type="entry name" value="OmpR/PhoB-type_DNA-bd"/>
</dbReference>
<dbReference type="EMBL" id="BAAAZP010000089">
    <property type="protein sequence ID" value="GAA3677298.1"/>
    <property type="molecule type" value="Genomic_DNA"/>
</dbReference>
<keyword evidence="3" id="KW-0238">DNA-binding</keyword>
<dbReference type="InterPro" id="IPR051677">
    <property type="entry name" value="AfsR-DnrI-RedD_regulator"/>
</dbReference>
<dbReference type="SMART" id="SM01043">
    <property type="entry name" value="BTAD"/>
    <property type="match status" value="1"/>
</dbReference>
<dbReference type="Pfam" id="PF03704">
    <property type="entry name" value="BTAD"/>
    <property type="match status" value="1"/>
</dbReference>
<organism evidence="7 8">
    <name type="scientific">Nonomuraea antimicrobica</name>
    <dbReference type="NCBI Taxonomy" id="561173"/>
    <lineage>
        <taxon>Bacteria</taxon>
        <taxon>Bacillati</taxon>
        <taxon>Actinomycetota</taxon>
        <taxon>Actinomycetes</taxon>
        <taxon>Streptosporangiales</taxon>
        <taxon>Streptosporangiaceae</taxon>
        <taxon>Nonomuraea</taxon>
    </lineage>
</organism>
<evidence type="ECO:0000256" key="3">
    <source>
        <dbReference type="ARBA" id="ARBA00023125"/>
    </source>
</evidence>
<dbReference type="Proteomes" id="UP001500902">
    <property type="component" value="Unassembled WGS sequence"/>
</dbReference>
<dbReference type="SUPFAM" id="SSF46894">
    <property type="entry name" value="C-terminal effector domain of the bipartite response regulators"/>
    <property type="match status" value="1"/>
</dbReference>
<accession>A0ABP7C5Q0</accession>
<dbReference type="SMART" id="SM00862">
    <property type="entry name" value="Trans_reg_C"/>
    <property type="match status" value="1"/>
</dbReference>
<dbReference type="InterPro" id="IPR005158">
    <property type="entry name" value="BTAD"/>
</dbReference>
<comment type="similarity">
    <text evidence="1">Belongs to the AfsR/DnrI/RedD regulatory family.</text>
</comment>
<comment type="caution">
    <text evidence="7">The sequence shown here is derived from an EMBL/GenBank/DDBJ whole genome shotgun (WGS) entry which is preliminary data.</text>
</comment>
<evidence type="ECO:0000259" key="5">
    <source>
        <dbReference type="SMART" id="SM00862"/>
    </source>
</evidence>
<reference evidence="8" key="1">
    <citation type="journal article" date="2019" name="Int. J. Syst. Evol. Microbiol.">
        <title>The Global Catalogue of Microorganisms (GCM) 10K type strain sequencing project: providing services to taxonomists for standard genome sequencing and annotation.</title>
        <authorList>
            <consortium name="The Broad Institute Genomics Platform"/>
            <consortium name="The Broad Institute Genome Sequencing Center for Infectious Disease"/>
            <person name="Wu L."/>
            <person name="Ma J."/>
        </authorList>
    </citation>
    <scope>NUCLEOTIDE SEQUENCE [LARGE SCALE GENOMIC DNA]</scope>
    <source>
        <strain evidence="8">JCM 16904</strain>
    </source>
</reference>
<dbReference type="SUPFAM" id="SSF52540">
    <property type="entry name" value="P-loop containing nucleoside triphosphate hydrolases"/>
    <property type="match status" value="1"/>
</dbReference>
<feature type="domain" description="Bacterial transcriptional activator" evidence="6">
    <location>
        <begin position="96"/>
        <end position="237"/>
    </location>
</feature>
<proteinExistence type="inferred from homology"/>
<feature type="domain" description="OmpR/PhoB-type" evidence="5">
    <location>
        <begin position="17"/>
        <end position="89"/>
    </location>
</feature>
<evidence type="ECO:0000313" key="7">
    <source>
        <dbReference type="EMBL" id="GAA3677298.1"/>
    </source>
</evidence>
<dbReference type="SUPFAM" id="SSF48452">
    <property type="entry name" value="TPR-like"/>
    <property type="match status" value="2"/>
</dbReference>
<sequence>MGVEIKILGPVEVTVDGATVRLAGARRLGVLARLALSVGQTVSSERLVADVWGDSSVSTVDKQLHIVVSKLRETLPGRVIATVPGGYRLDLPSESVDAHRFAQLVRRARATRDPTTAIGLRERALALWRGDALQGRSETWAQIEAARLEQERLATLEDLVDLRLSAGDHHVVLGELTAHVEAHPLRERPRAQLMLALYRAARPAEALEVYQETRRVMADELGIEPGVALDRLQRAVLAGDPALDLATGPGFASAERVIPAELPPDTPAFTARSAELAWLNQVLADTAPGSPAIAAIDGPGGIGKSALAIHAAHAVADRFPDGVLYVDLHGASAGIPPTAPIQVLGRLLRSLGVDDAAVPATMEEATARYRSLTATRTLLILLDNAQDAGQVRPLIPAGPTCAVIVTSRQPLALLNGAEHRHLTGLDHRDATALLARVTGPERVHAEPTAADQIVTLCGGLPLALRIAAARLAARPDWTLTYLAGRLAVATGRLDVLQYADLAVRTAIAVSHHHLREEPTGRDASHLFTLLGLLDTPTHTPAAAAALADWPDHRAEAALDRLLDARLLESAGLGRYRTHDLVHLYAREQATLDCPEDERRAAVRRTLHHYLSTAKTASLLLDPSSAQALADHDGERPGVALATAQEARVWTDQERDNLLAAAHQAAAVRDDPVTAIGLACALNWPFVTLCLNRELIDLHTRVLEIAVASGDFAAQGLEHHLLGDRYMAMGQFSISAEHHEQALIFWKRADRPRRMMSVYNGLGITYAQLERHDEALAAMENGRALAEAAALPDFQAIFLCNRAVIYGKLGRLADAIATAQASLALWAELDNPFREGITFDALADAHRRAGQLDEAESAYRTAVTLQQEADYHLGTATSLWGLGQTYHDLGRDNEAWTCWRRSLDILRDVGLLTQDEVDHHLSQAVPDTPGPIMNVL</sequence>
<name>A0ABP7C5Q0_9ACTN</name>